<dbReference type="GO" id="GO:0016788">
    <property type="term" value="F:hydrolase activity, acting on ester bonds"/>
    <property type="evidence" value="ECO:0007669"/>
    <property type="project" value="InterPro"/>
</dbReference>
<keyword evidence="3" id="KW-1185">Reference proteome</keyword>
<dbReference type="GO" id="GO:0005829">
    <property type="term" value="C:cytosol"/>
    <property type="evidence" value="ECO:0007669"/>
    <property type="project" value="TreeGrafter"/>
</dbReference>
<dbReference type="EMBL" id="LT629804">
    <property type="protein sequence ID" value="SDU79002.1"/>
    <property type="molecule type" value="Genomic_DNA"/>
</dbReference>
<dbReference type="PANTHER" id="PTHR46124">
    <property type="entry name" value="D-AMINOACYL-TRNA DEACYLASE"/>
    <property type="match status" value="1"/>
</dbReference>
<dbReference type="SUPFAM" id="SSF51556">
    <property type="entry name" value="Metallo-dependent hydrolases"/>
    <property type="match status" value="1"/>
</dbReference>
<dbReference type="Proteomes" id="UP000214355">
    <property type="component" value="Chromosome I"/>
</dbReference>
<proteinExistence type="predicted"/>
<feature type="binding site" evidence="1">
    <location>
        <position position="158"/>
    </location>
    <ligand>
        <name>a divalent metal cation</name>
        <dbReference type="ChEBI" id="CHEBI:60240"/>
        <label>1</label>
    </ligand>
</feature>
<gene>
    <name evidence="2" type="ORF">SAMN04489737_0701</name>
</gene>
<dbReference type="STRING" id="131112.SAMN04489737_0701"/>
<dbReference type="Pfam" id="PF01026">
    <property type="entry name" value="TatD_DNase"/>
    <property type="match status" value="1"/>
</dbReference>
<dbReference type="PIRSF" id="PIRSF005902">
    <property type="entry name" value="DNase_TatD"/>
    <property type="match status" value="1"/>
</dbReference>
<dbReference type="Gene3D" id="3.20.20.140">
    <property type="entry name" value="Metal-dependent hydrolases"/>
    <property type="match status" value="1"/>
</dbReference>
<dbReference type="GO" id="GO:0046872">
    <property type="term" value="F:metal ion binding"/>
    <property type="evidence" value="ECO:0007669"/>
    <property type="project" value="UniProtKB-KW"/>
</dbReference>
<dbReference type="PANTHER" id="PTHR46124:SF2">
    <property type="entry name" value="D-AMINOACYL-TRNA DEACYLASE"/>
    <property type="match status" value="1"/>
</dbReference>
<feature type="binding site" evidence="1">
    <location>
        <position position="195"/>
    </location>
    <ligand>
        <name>a divalent metal cation</name>
        <dbReference type="ChEBI" id="CHEBI:60240"/>
        <label>2</label>
    </ligand>
</feature>
<reference evidence="3" key="1">
    <citation type="submission" date="2016-10" db="EMBL/GenBank/DDBJ databases">
        <authorList>
            <person name="Varghese N."/>
            <person name="Submissions S."/>
        </authorList>
    </citation>
    <scope>NUCLEOTIDE SEQUENCE [LARGE SCALE GENOMIC DNA]</scope>
    <source>
        <strain evidence="3">DSM 10002</strain>
    </source>
</reference>
<name>A0A1H2LDU7_9ACTO</name>
<feature type="binding site" evidence="1">
    <location>
        <position position="219"/>
    </location>
    <ligand>
        <name>a divalent metal cation</name>
        <dbReference type="ChEBI" id="CHEBI:60240"/>
        <label>2</label>
    </ligand>
</feature>
<dbReference type="OrthoDB" id="9810005at2"/>
<evidence type="ECO:0000313" key="3">
    <source>
        <dbReference type="Proteomes" id="UP000214355"/>
    </source>
</evidence>
<dbReference type="InterPro" id="IPR032466">
    <property type="entry name" value="Metal_Hydrolase"/>
</dbReference>
<accession>A0A1H2LDU7</accession>
<dbReference type="RefSeq" id="WP_091279960.1">
    <property type="nucleotide sequence ID" value="NZ_JABAPL010000007.1"/>
</dbReference>
<dbReference type="CDD" id="cd01310">
    <property type="entry name" value="TatD_DNAse"/>
    <property type="match status" value="1"/>
</dbReference>
<organism evidence="2 3">
    <name type="scientific">Arcanobacterium phocae</name>
    <dbReference type="NCBI Taxonomy" id="131112"/>
    <lineage>
        <taxon>Bacteria</taxon>
        <taxon>Bacillati</taxon>
        <taxon>Actinomycetota</taxon>
        <taxon>Actinomycetes</taxon>
        <taxon>Actinomycetales</taxon>
        <taxon>Actinomycetaceae</taxon>
        <taxon>Arcanobacterium</taxon>
    </lineage>
</organism>
<evidence type="ECO:0000313" key="2">
    <source>
        <dbReference type="EMBL" id="SDU79002.1"/>
    </source>
</evidence>
<keyword evidence="1" id="KW-0479">Metal-binding</keyword>
<dbReference type="AlphaFoldDB" id="A0A1H2LDU7"/>
<evidence type="ECO:0000256" key="1">
    <source>
        <dbReference type="PIRSR" id="PIRSR005902-1"/>
    </source>
</evidence>
<feature type="binding site" evidence="1">
    <location>
        <position position="269"/>
    </location>
    <ligand>
        <name>a divalent metal cation</name>
        <dbReference type="ChEBI" id="CHEBI:60240"/>
        <label>1</label>
    </ligand>
</feature>
<dbReference type="GeneID" id="65344443"/>
<sequence length="320" mass="34836">MSSSKAKKERRRLVLDIPDRLPVPIVDNHTHISPDPAVGLDGDAPVQNTDDAGNLRMPVLLATLRDGMAKAGVRAAISSGCEVPMLEFTHDLARDVPEIWAALAIHPNDAALHAGVREVAPDGLEPHVDPWHDELSLDDAVAKVAQLSADPCVVAIGETGLDYFRTGDNGKQAQQDAFRAHIALAKELGKPLQIHDRDAHADVIDILLADGAPERTVFHCFSGGREMAQLCAEHGWYASFAGPLTYGPNVELQEAFDAMPDNLILVETDAPYLTPVPFRGHPNVAWGVGYTVRFMAQRRGTRLEDWCSIIDNNTRNVYGI</sequence>
<protein>
    <submittedName>
        <fullName evidence="2">TatD DNase family protein</fullName>
    </submittedName>
</protein>
<dbReference type="InterPro" id="IPR001130">
    <property type="entry name" value="TatD-like"/>
</dbReference>